<dbReference type="AlphaFoldDB" id="A0A5C5W9R4"/>
<dbReference type="EMBL" id="SJPH01000002">
    <property type="protein sequence ID" value="TWT47354.1"/>
    <property type="molecule type" value="Genomic_DNA"/>
</dbReference>
<feature type="signal peptide" evidence="8">
    <location>
        <begin position="1"/>
        <end position="25"/>
    </location>
</feature>
<keyword evidence="2 7" id="KW-0349">Heme</keyword>
<comment type="subcellular location">
    <subcellularLocation>
        <location evidence="1">Cell envelope</location>
    </subcellularLocation>
</comment>
<keyword evidence="11" id="KW-1185">Reference proteome</keyword>
<keyword evidence="4 8" id="KW-0732">Signal</keyword>
<dbReference type="GO" id="GO:0009055">
    <property type="term" value="F:electron transfer activity"/>
    <property type="evidence" value="ECO:0007669"/>
    <property type="project" value="InterPro"/>
</dbReference>
<dbReference type="SUPFAM" id="SSF46626">
    <property type="entry name" value="Cytochrome c"/>
    <property type="match status" value="2"/>
</dbReference>
<dbReference type="GO" id="GO:0030313">
    <property type="term" value="C:cell envelope"/>
    <property type="evidence" value="ECO:0007669"/>
    <property type="project" value="UniProtKB-SubCell"/>
</dbReference>
<feature type="domain" description="Cytochrome c" evidence="9">
    <location>
        <begin position="113"/>
        <end position="295"/>
    </location>
</feature>
<dbReference type="PANTHER" id="PTHR30600">
    <property type="entry name" value="CYTOCHROME C PEROXIDASE-RELATED"/>
    <property type="match status" value="1"/>
</dbReference>
<evidence type="ECO:0000256" key="8">
    <source>
        <dbReference type="SAM" id="SignalP"/>
    </source>
</evidence>
<sequence length="456" mass="48825" precursor="true">MLRASPLAIAALGAAIAAQSVITSASTPLSIESPAKGLRLVGADVSTPPQRVPLGEGELLQGLPGSGSLSAEELQKWLSNAANHAALQPVLPVGLDQGELDRQGLKANPLTRAKIELGRQLFFDPRLSIDGTIRCASCHDPDHGFADPQRFSVGVRGQFGTRNTPTAANRLLSAAQFWDGRADSLEAQAIGPLANPTEMGFSHAAVVGLLEQVLGYRIQFETIFAEGVTIENAALALACFERALVTGPTPWDHRARRSAFEVANADDLAAVADAAPEDLDADDAELLADYGLLIRATEAMPLSAPALRGSKLFFGERGGCFQCHAGANFSDEQYHNLGIGLATINTNRRVEPLAANLETTIDWGRYTVTKNEADRGAFKTPTLRNVTQTPPYMHDGSLATLNEVIEWYVGGGHRNPWQSEKIQPLDLSVDEQSDLVAFLEALTGAWPQVERGRLPE</sequence>
<dbReference type="Pfam" id="PF03150">
    <property type="entry name" value="CCP_MauG"/>
    <property type="match status" value="1"/>
</dbReference>
<dbReference type="RefSeq" id="WP_231930744.1">
    <property type="nucleotide sequence ID" value="NZ_SJPH01000002.1"/>
</dbReference>
<keyword evidence="10" id="KW-0575">Peroxidase</keyword>
<evidence type="ECO:0000313" key="11">
    <source>
        <dbReference type="Proteomes" id="UP000318995"/>
    </source>
</evidence>
<keyword evidence="5 10" id="KW-0560">Oxidoreductase</keyword>
<comment type="caution">
    <text evidence="10">The sequence shown here is derived from an EMBL/GenBank/DDBJ whole genome shotgun (WGS) entry which is preliminary data.</text>
</comment>
<evidence type="ECO:0000256" key="6">
    <source>
        <dbReference type="ARBA" id="ARBA00023004"/>
    </source>
</evidence>
<dbReference type="GO" id="GO:0046872">
    <property type="term" value="F:metal ion binding"/>
    <property type="evidence" value="ECO:0007669"/>
    <property type="project" value="UniProtKB-KW"/>
</dbReference>
<dbReference type="EC" id="1.11.1.5" evidence="10"/>
<organism evidence="10 11">
    <name type="scientific">Botrimarina hoheduenensis</name>
    <dbReference type="NCBI Taxonomy" id="2528000"/>
    <lineage>
        <taxon>Bacteria</taxon>
        <taxon>Pseudomonadati</taxon>
        <taxon>Planctomycetota</taxon>
        <taxon>Planctomycetia</taxon>
        <taxon>Pirellulales</taxon>
        <taxon>Lacipirellulaceae</taxon>
        <taxon>Botrimarina</taxon>
    </lineage>
</organism>
<evidence type="ECO:0000256" key="1">
    <source>
        <dbReference type="ARBA" id="ARBA00004196"/>
    </source>
</evidence>
<dbReference type="PROSITE" id="PS51007">
    <property type="entry name" value="CYTC"/>
    <property type="match status" value="2"/>
</dbReference>
<feature type="domain" description="Cytochrome c" evidence="9">
    <location>
        <begin position="304"/>
        <end position="443"/>
    </location>
</feature>
<evidence type="ECO:0000313" key="10">
    <source>
        <dbReference type="EMBL" id="TWT47354.1"/>
    </source>
</evidence>
<feature type="chain" id="PRO_5022668092" evidence="8">
    <location>
        <begin position="26"/>
        <end position="456"/>
    </location>
</feature>
<dbReference type="GO" id="GO:0004130">
    <property type="term" value="F:cytochrome-c peroxidase activity"/>
    <property type="evidence" value="ECO:0007669"/>
    <property type="project" value="UniProtKB-EC"/>
</dbReference>
<accession>A0A5C5W9R4</accession>
<dbReference type="GO" id="GO:0020037">
    <property type="term" value="F:heme binding"/>
    <property type="evidence" value="ECO:0007669"/>
    <property type="project" value="InterPro"/>
</dbReference>
<dbReference type="InterPro" id="IPR004852">
    <property type="entry name" value="Di-haem_cyt_c_peroxidsae"/>
</dbReference>
<evidence type="ECO:0000256" key="2">
    <source>
        <dbReference type="ARBA" id="ARBA00022617"/>
    </source>
</evidence>
<keyword evidence="6 7" id="KW-0408">Iron</keyword>
<dbReference type="InterPro" id="IPR036909">
    <property type="entry name" value="Cyt_c-like_dom_sf"/>
</dbReference>
<evidence type="ECO:0000256" key="7">
    <source>
        <dbReference type="PROSITE-ProRule" id="PRU00433"/>
    </source>
</evidence>
<protein>
    <submittedName>
        <fullName evidence="10">Cytochrome c551 peroxidase</fullName>
        <ecNumber evidence="10">1.11.1.5</ecNumber>
    </submittedName>
</protein>
<dbReference type="InterPro" id="IPR051395">
    <property type="entry name" value="Cytochrome_c_Peroxidase/MauG"/>
</dbReference>
<name>A0A5C5W9R4_9BACT</name>
<proteinExistence type="predicted"/>
<keyword evidence="3 7" id="KW-0479">Metal-binding</keyword>
<dbReference type="InterPro" id="IPR009056">
    <property type="entry name" value="Cyt_c-like_dom"/>
</dbReference>
<dbReference type="Proteomes" id="UP000318995">
    <property type="component" value="Unassembled WGS sequence"/>
</dbReference>
<dbReference type="PANTHER" id="PTHR30600:SF10">
    <property type="entry name" value="BLL6722 PROTEIN"/>
    <property type="match status" value="1"/>
</dbReference>
<evidence type="ECO:0000259" key="9">
    <source>
        <dbReference type="PROSITE" id="PS51007"/>
    </source>
</evidence>
<dbReference type="Gene3D" id="1.10.760.10">
    <property type="entry name" value="Cytochrome c-like domain"/>
    <property type="match status" value="2"/>
</dbReference>
<gene>
    <name evidence="10" type="primary">ccp_1</name>
    <name evidence="10" type="ORF">Pla111_09670</name>
</gene>
<evidence type="ECO:0000256" key="5">
    <source>
        <dbReference type="ARBA" id="ARBA00023002"/>
    </source>
</evidence>
<evidence type="ECO:0000256" key="4">
    <source>
        <dbReference type="ARBA" id="ARBA00022729"/>
    </source>
</evidence>
<evidence type="ECO:0000256" key="3">
    <source>
        <dbReference type="ARBA" id="ARBA00022723"/>
    </source>
</evidence>
<reference evidence="10 11" key="1">
    <citation type="submission" date="2019-02" db="EMBL/GenBank/DDBJ databases">
        <title>Deep-cultivation of Planctomycetes and their phenomic and genomic characterization uncovers novel biology.</title>
        <authorList>
            <person name="Wiegand S."/>
            <person name="Jogler M."/>
            <person name="Boedeker C."/>
            <person name="Pinto D."/>
            <person name="Vollmers J."/>
            <person name="Rivas-Marin E."/>
            <person name="Kohn T."/>
            <person name="Peeters S.H."/>
            <person name="Heuer A."/>
            <person name="Rast P."/>
            <person name="Oberbeckmann S."/>
            <person name="Bunk B."/>
            <person name="Jeske O."/>
            <person name="Meyerdierks A."/>
            <person name="Storesund J.E."/>
            <person name="Kallscheuer N."/>
            <person name="Luecker S."/>
            <person name="Lage O.M."/>
            <person name="Pohl T."/>
            <person name="Merkel B.J."/>
            <person name="Hornburger P."/>
            <person name="Mueller R.-W."/>
            <person name="Bruemmer F."/>
            <person name="Labrenz M."/>
            <person name="Spormann A.M."/>
            <person name="Op Den Camp H."/>
            <person name="Overmann J."/>
            <person name="Amann R."/>
            <person name="Jetten M.S.M."/>
            <person name="Mascher T."/>
            <person name="Medema M.H."/>
            <person name="Devos D.P."/>
            <person name="Kaster A.-K."/>
            <person name="Ovreas L."/>
            <person name="Rohde M."/>
            <person name="Galperin M.Y."/>
            <person name="Jogler C."/>
        </authorList>
    </citation>
    <scope>NUCLEOTIDE SEQUENCE [LARGE SCALE GENOMIC DNA]</scope>
    <source>
        <strain evidence="10 11">Pla111</strain>
    </source>
</reference>